<name>A0A081NDI3_9GAMM</name>
<dbReference type="STRING" id="1137799.GZ78_21885"/>
<gene>
    <name evidence="2" type="ORF">GZ78_21885</name>
</gene>
<reference evidence="2 3" key="1">
    <citation type="submission" date="2014-06" db="EMBL/GenBank/DDBJ databases">
        <title>Whole Genome Sequences of Three Symbiotic Endozoicomonas Bacteria.</title>
        <authorList>
            <person name="Neave M.J."/>
            <person name="Apprill A."/>
            <person name="Voolstra C.R."/>
        </authorList>
    </citation>
    <scope>NUCLEOTIDE SEQUENCE [LARGE SCALE GENOMIC DNA]</scope>
    <source>
        <strain evidence="2 3">DSM 25634</strain>
    </source>
</reference>
<dbReference type="Proteomes" id="UP000028073">
    <property type="component" value="Unassembled WGS sequence"/>
</dbReference>
<dbReference type="GO" id="GO:0005524">
    <property type="term" value="F:ATP binding"/>
    <property type="evidence" value="ECO:0007669"/>
    <property type="project" value="InterPro"/>
</dbReference>
<dbReference type="SMART" id="SM00220">
    <property type="entry name" value="S_TKc"/>
    <property type="match status" value="1"/>
</dbReference>
<evidence type="ECO:0000313" key="3">
    <source>
        <dbReference type="Proteomes" id="UP000028073"/>
    </source>
</evidence>
<dbReference type="OrthoDB" id="9801841at2"/>
<feature type="domain" description="Protein kinase" evidence="1">
    <location>
        <begin position="119"/>
        <end position="427"/>
    </location>
</feature>
<comment type="caution">
    <text evidence="2">The sequence shown here is derived from an EMBL/GenBank/DDBJ whole genome shotgun (WGS) entry which is preliminary data.</text>
</comment>
<accession>A0A081NDI3</accession>
<organism evidence="2 3">
    <name type="scientific">Endozoicomonas numazuensis</name>
    <dbReference type="NCBI Taxonomy" id="1137799"/>
    <lineage>
        <taxon>Bacteria</taxon>
        <taxon>Pseudomonadati</taxon>
        <taxon>Pseudomonadota</taxon>
        <taxon>Gammaproteobacteria</taxon>
        <taxon>Oceanospirillales</taxon>
        <taxon>Endozoicomonadaceae</taxon>
        <taxon>Endozoicomonas</taxon>
    </lineage>
</organism>
<dbReference type="GO" id="GO:0004674">
    <property type="term" value="F:protein serine/threonine kinase activity"/>
    <property type="evidence" value="ECO:0007669"/>
    <property type="project" value="TreeGrafter"/>
</dbReference>
<proteinExistence type="predicted"/>
<dbReference type="PANTHER" id="PTHR24361">
    <property type="entry name" value="MITOGEN-ACTIVATED KINASE KINASE KINASE"/>
    <property type="match status" value="1"/>
</dbReference>
<dbReference type="Pfam" id="PF00069">
    <property type="entry name" value="Pkinase"/>
    <property type="match status" value="1"/>
</dbReference>
<dbReference type="PROSITE" id="PS50011">
    <property type="entry name" value="PROTEIN_KINASE_DOM"/>
    <property type="match status" value="1"/>
</dbReference>
<dbReference type="RefSeq" id="WP_034840109.1">
    <property type="nucleotide sequence ID" value="NZ_JOKH01000005.1"/>
</dbReference>
<evidence type="ECO:0000259" key="1">
    <source>
        <dbReference type="PROSITE" id="PS50011"/>
    </source>
</evidence>
<dbReference type="InterPro" id="IPR053235">
    <property type="entry name" value="Ser_Thr_kinase"/>
</dbReference>
<evidence type="ECO:0000313" key="2">
    <source>
        <dbReference type="EMBL" id="KEQ16506.1"/>
    </source>
</evidence>
<sequence length="427" mass="47021">MDKIKGSGFFLNLFKSREADNGKTESPSPAQNISVAESAKELQADVSDTFLQKSFRQRSVELTDDVQTLKARTIGKNIDSGIQVKVIVPGIKVEFKGTNSSVQCDDDLGDPVTCKEDAERSSVCLASGSNGCVVDCKIIGEPLIAKRSYCFIDPDDNKPIYSDANGIIREAGVLTGLVKLASDHPGFINIVPFKGAGVTTSGEPLIFLEKADTSLENQLSKGPLSLHQFADLGRDLFSGLDCMESLNLVHQDIKPANLLLKGKSLWIADFGETTSKTGFASSGIDGMVLADNERVAGTREIKPFHANFEPPLPASDIWAAGLTLLSVLNPEKMLDSDRKFLDEFHSFPFETLPYHQLSTEQQHQLREQIHQHLDRFLEESLTGSDARFIPAMADFLYQIFELDGTQRLSAHDAERALKMYQKTILRH</sequence>
<dbReference type="SUPFAM" id="SSF56112">
    <property type="entry name" value="Protein kinase-like (PK-like)"/>
    <property type="match status" value="1"/>
</dbReference>
<dbReference type="Gene3D" id="1.10.510.10">
    <property type="entry name" value="Transferase(Phosphotransferase) domain 1"/>
    <property type="match status" value="1"/>
</dbReference>
<dbReference type="EMBL" id="JOKH01000005">
    <property type="protein sequence ID" value="KEQ16506.1"/>
    <property type="molecule type" value="Genomic_DNA"/>
</dbReference>
<dbReference type="InterPro" id="IPR011009">
    <property type="entry name" value="Kinase-like_dom_sf"/>
</dbReference>
<dbReference type="AlphaFoldDB" id="A0A081NDI3"/>
<dbReference type="PROSITE" id="PS00108">
    <property type="entry name" value="PROTEIN_KINASE_ST"/>
    <property type="match status" value="1"/>
</dbReference>
<dbReference type="InterPro" id="IPR000719">
    <property type="entry name" value="Prot_kinase_dom"/>
</dbReference>
<dbReference type="GO" id="GO:0005737">
    <property type="term" value="C:cytoplasm"/>
    <property type="evidence" value="ECO:0007669"/>
    <property type="project" value="TreeGrafter"/>
</dbReference>
<dbReference type="eggNOG" id="COG0515">
    <property type="taxonomic scope" value="Bacteria"/>
</dbReference>
<protein>
    <recommendedName>
        <fullName evidence="1">Protein kinase domain-containing protein</fullName>
    </recommendedName>
</protein>
<keyword evidence="3" id="KW-1185">Reference proteome</keyword>
<dbReference type="InterPro" id="IPR008271">
    <property type="entry name" value="Ser/Thr_kinase_AS"/>
</dbReference>